<evidence type="ECO:0000313" key="3">
    <source>
        <dbReference type="Proteomes" id="UP001211065"/>
    </source>
</evidence>
<dbReference type="InterPro" id="IPR013878">
    <property type="entry name" value="Mo25"/>
</dbReference>
<dbReference type="Pfam" id="PF08569">
    <property type="entry name" value="Mo25"/>
    <property type="match status" value="1"/>
</dbReference>
<comment type="caution">
    <text evidence="2">The sequence shown here is derived from an EMBL/GenBank/DDBJ whole genome shotgun (WGS) entry which is preliminary data.</text>
</comment>
<evidence type="ECO:0000313" key="2">
    <source>
        <dbReference type="EMBL" id="KAJ3215496.1"/>
    </source>
</evidence>
<organism evidence="2 3">
    <name type="scientific">Clydaea vesicula</name>
    <dbReference type="NCBI Taxonomy" id="447962"/>
    <lineage>
        <taxon>Eukaryota</taxon>
        <taxon>Fungi</taxon>
        <taxon>Fungi incertae sedis</taxon>
        <taxon>Chytridiomycota</taxon>
        <taxon>Chytridiomycota incertae sedis</taxon>
        <taxon>Chytridiomycetes</taxon>
        <taxon>Lobulomycetales</taxon>
        <taxon>Lobulomycetaceae</taxon>
        <taxon>Clydaea</taxon>
    </lineage>
</organism>
<dbReference type="GO" id="GO:0035556">
    <property type="term" value="P:intracellular signal transduction"/>
    <property type="evidence" value="ECO:0007669"/>
    <property type="project" value="TreeGrafter"/>
</dbReference>
<gene>
    <name evidence="2" type="ORF">HK099_006323</name>
</gene>
<name>A0AAD5XUE2_9FUNG</name>
<evidence type="ECO:0000256" key="1">
    <source>
        <dbReference type="ARBA" id="ARBA00011012"/>
    </source>
</evidence>
<dbReference type="PANTHER" id="PTHR10182">
    <property type="entry name" value="CALCIUM-BINDING PROTEIN 39-RELATED"/>
    <property type="match status" value="1"/>
</dbReference>
<dbReference type="InterPro" id="IPR016024">
    <property type="entry name" value="ARM-type_fold"/>
</dbReference>
<dbReference type="PANTHER" id="PTHR10182:SF3">
    <property type="entry name" value="PROTEIN MO25"/>
    <property type="match status" value="1"/>
</dbReference>
<reference evidence="2" key="1">
    <citation type="submission" date="2020-05" db="EMBL/GenBank/DDBJ databases">
        <title>Phylogenomic resolution of chytrid fungi.</title>
        <authorList>
            <person name="Stajich J.E."/>
            <person name="Amses K."/>
            <person name="Simmons R."/>
            <person name="Seto K."/>
            <person name="Myers J."/>
            <person name="Bonds A."/>
            <person name="Quandt C.A."/>
            <person name="Barry K."/>
            <person name="Liu P."/>
            <person name="Grigoriev I."/>
            <person name="Longcore J.E."/>
            <person name="James T.Y."/>
        </authorList>
    </citation>
    <scope>NUCLEOTIDE SEQUENCE</scope>
    <source>
        <strain evidence="2">JEL0476</strain>
    </source>
</reference>
<evidence type="ECO:0008006" key="4">
    <source>
        <dbReference type="Google" id="ProtNLM"/>
    </source>
</evidence>
<dbReference type="GO" id="GO:0043539">
    <property type="term" value="F:protein serine/threonine kinase activator activity"/>
    <property type="evidence" value="ECO:0007669"/>
    <property type="project" value="TreeGrafter"/>
</dbReference>
<dbReference type="Proteomes" id="UP001211065">
    <property type="component" value="Unassembled WGS sequence"/>
</dbReference>
<dbReference type="SUPFAM" id="SSF48371">
    <property type="entry name" value="ARM repeat"/>
    <property type="match status" value="1"/>
</dbReference>
<sequence length="208" mass="23770">MSFLFSKKSKQPIDLVKAVAEAIPKLESGDRKKANDEISKNFVLMKGILYGDGENDPSPELVAQLSQELYNSDVLPLMIQNIGKFEFEAKKDVSQIFNNLLRRQIGTRFPTAEYIATRQEILITLANGYDNQDIALNCGMVLRECIRHEALAKMMLESPHFWNFFVYVDLSTFDVASDAFATFKDLLTRHKPLVSEFLEKNYDLVIHL</sequence>
<comment type="similarity">
    <text evidence="1">Belongs to the Mo25 family.</text>
</comment>
<dbReference type="Gene3D" id="1.25.10.10">
    <property type="entry name" value="Leucine-rich Repeat Variant"/>
    <property type="match status" value="1"/>
</dbReference>
<protein>
    <recommendedName>
        <fullName evidence="4">Mo25-like protein</fullName>
    </recommendedName>
</protein>
<dbReference type="AlphaFoldDB" id="A0AAD5XUE2"/>
<proteinExistence type="inferred from homology"/>
<dbReference type="EMBL" id="JADGJW010000539">
    <property type="protein sequence ID" value="KAJ3215496.1"/>
    <property type="molecule type" value="Genomic_DNA"/>
</dbReference>
<keyword evidence="3" id="KW-1185">Reference proteome</keyword>
<accession>A0AAD5XUE2</accession>
<dbReference type="InterPro" id="IPR011989">
    <property type="entry name" value="ARM-like"/>
</dbReference>